<dbReference type="Gene3D" id="3.20.20.80">
    <property type="entry name" value="Glycosidases"/>
    <property type="match status" value="1"/>
</dbReference>
<dbReference type="GO" id="GO:0031218">
    <property type="term" value="F:arabinogalactan endo-1,4-beta-galactosidase activity"/>
    <property type="evidence" value="ECO:0007669"/>
    <property type="project" value="UniProtKB-EC"/>
</dbReference>
<comment type="catalytic activity">
    <reaction evidence="1 6">
        <text>The enzyme specifically hydrolyzes (1-&gt;4)-beta-D-galactosidic linkages in type I arabinogalactans.</text>
        <dbReference type="EC" id="3.2.1.89"/>
    </reaction>
</comment>
<dbReference type="Pfam" id="PF07745">
    <property type="entry name" value="Glyco_hydro_53"/>
    <property type="match status" value="2"/>
</dbReference>
<protein>
    <recommendedName>
        <fullName evidence="3 6">Arabinogalactan endo-beta-1,4-galactanase</fullName>
        <ecNumber evidence="3 6">3.2.1.89</ecNumber>
    </recommendedName>
</protein>
<dbReference type="AlphaFoldDB" id="A0A0B7KH15"/>
<evidence type="ECO:0000256" key="6">
    <source>
        <dbReference type="RuleBase" id="RU361192"/>
    </source>
</evidence>
<dbReference type="GO" id="GO:0045490">
    <property type="term" value="P:pectin catabolic process"/>
    <property type="evidence" value="ECO:0007669"/>
    <property type="project" value="TreeGrafter"/>
</dbReference>
<dbReference type="InterPro" id="IPR017853">
    <property type="entry name" value="GH"/>
</dbReference>
<evidence type="ECO:0000256" key="5">
    <source>
        <dbReference type="ARBA" id="ARBA00023295"/>
    </source>
</evidence>
<dbReference type="GO" id="GO:0015926">
    <property type="term" value="F:glucosidase activity"/>
    <property type="evidence" value="ECO:0007669"/>
    <property type="project" value="InterPro"/>
</dbReference>
<dbReference type="PANTHER" id="PTHR34983">
    <property type="entry name" value="ARABINOGALACTAN ENDO-BETA-1,4-GALACTANASE A"/>
    <property type="match status" value="1"/>
</dbReference>
<evidence type="ECO:0000256" key="4">
    <source>
        <dbReference type="ARBA" id="ARBA00022801"/>
    </source>
</evidence>
<sequence>MRGGKWIIAAVLFVSRVSALQYIGADISSVIQEERAGIVYKNQNGTIKPLEHILAENGFNMVRQRVWVTDGDHGIDYNLQLAQRVVKYEAQALTYRASPPGWPTTDIDGLEQTIYKYTLDSLNRFAAAGLKPETVALGNEVNSGILVPVGGYDKPQNLSRLLKSASAAVMASNLSPKPKRLLHLTLCCEPSIAEWWYDLVLANGLSLDDFDVHAHSMYPYWGENASFSNFLDLSARLKSKYGNKEVQVVETGWPLACPNSEYKFPPDQTEIPWSSEGQEIYFQRMAKTLTAAGATGFNVREPAWVRNYRLGSTCAYAIMFDQQGAALDSFSVFKSLAGNAA</sequence>
<dbReference type="InterPro" id="IPR011683">
    <property type="entry name" value="Glyco_hydro_53"/>
</dbReference>
<feature type="signal peptide" evidence="6">
    <location>
        <begin position="1"/>
        <end position="19"/>
    </location>
</feature>
<comment type="similarity">
    <text evidence="2 6">Belongs to the glycosyl hydrolase 53 family.</text>
</comment>
<evidence type="ECO:0000256" key="1">
    <source>
        <dbReference type="ARBA" id="ARBA00001695"/>
    </source>
</evidence>
<evidence type="ECO:0000256" key="2">
    <source>
        <dbReference type="ARBA" id="ARBA00010687"/>
    </source>
</evidence>
<keyword evidence="4 6" id="KW-0378">Hydrolase</keyword>
<evidence type="ECO:0000256" key="3">
    <source>
        <dbReference type="ARBA" id="ARBA00012556"/>
    </source>
</evidence>
<dbReference type="SUPFAM" id="SSF51445">
    <property type="entry name" value="(Trans)glycosidases"/>
    <property type="match status" value="1"/>
</dbReference>
<dbReference type="PANTHER" id="PTHR34983:SF1">
    <property type="entry name" value="ARABINOGALACTAN ENDO-BETA-1,4-GALACTANASE A"/>
    <property type="match status" value="1"/>
</dbReference>
<dbReference type="EMBL" id="CDPU01000076">
    <property type="protein sequence ID" value="CEO56843.1"/>
    <property type="molecule type" value="Genomic_DNA"/>
</dbReference>
<name>A0A0B7KH15_BIOOC</name>
<dbReference type="EC" id="3.2.1.89" evidence="3 6"/>
<keyword evidence="5 6" id="KW-0326">Glycosidase</keyword>
<feature type="chain" id="PRO_5005110724" description="Arabinogalactan endo-beta-1,4-galactanase" evidence="6">
    <location>
        <begin position="20"/>
        <end position="341"/>
    </location>
</feature>
<keyword evidence="6" id="KW-0732">Signal</keyword>
<accession>A0A0B7KH15</accession>
<reference evidence="7" key="1">
    <citation type="submission" date="2015-01" db="EMBL/GenBank/DDBJ databases">
        <authorList>
            <person name="Durling Mikael"/>
        </authorList>
    </citation>
    <scope>NUCLEOTIDE SEQUENCE</scope>
</reference>
<proteinExistence type="inferred from homology"/>
<evidence type="ECO:0000313" key="7">
    <source>
        <dbReference type="EMBL" id="CEO56843.1"/>
    </source>
</evidence>
<organism evidence="7">
    <name type="scientific">Bionectria ochroleuca</name>
    <name type="common">Gliocladium roseum</name>
    <dbReference type="NCBI Taxonomy" id="29856"/>
    <lineage>
        <taxon>Eukaryota</taxon>
        <taxon>Fungi</taxon>
        <taxon>Dikarya</taxon>
        <taxon>Ascomycota</taxon>
        <taxon>Pezizomycotina</taxon>
        <taxon>Sordariomycetes</taxon>
        <taxon>Hypocreomycetidae</taxon>
        <taxon>Hypocreales</taxon>
        <taxon>Bionectriaceae</taxon>
        <taxon>Clonostachys</taxon>
    </lineage>
</organism>
<gene>
    <name evidence="7" type="ORF">BN869_000012901_1</name>
</gene>